<protein>
    <submittedName>
        <fullName evidence="1">Uncharacterized protein</fullName>
    </submittedName>
</protein>
<reference evidence="1" key="1">
    <citation type="submission" date="2020-05" db="EMBL/GenBank/DDBJ databases">
        <title>Large-scale comparative analyses of tick genomes elucidate their genetic diversity and vector capacities.</title>
        <authorList>
            <person name="Jia N."/>
            <person name="Wang J."/>
            <person name="Shi W."/>
            <person name="Du L."/>
            <person name="Sun Y."/>
            <person name="Zhan W."/>
            <person name="Jiang J."/>
            <person name="Wang Q."/>
            <person name="Zhang B."/>
            <person name="Ji P."/>
            <person name="Sakyi L.B."/>
            <person name="Cui X."/>
            <person name="Yuan T."/>
            <person name="Jiang B."/>
            <person name="Yang W."/>
            <person name="Lam T.T.-Y."/>
            <person name="Chang Q."/>
            <person name="Ding S."/>
            <person name="Wang X."/>
            <person name="Zhu J."/>
            <person name="Ruan X."/>
            <person name="Zhao L."/>
            <person name="Wei J."/>
            <person name="Que T."/>
            <person name="Du C."/>
            <person name="Cheng J."/>
            <person name="Dai P."/>
            <person name="Han X."/>
            <person name="Huang E."/>
            <person name="Gao Y."/>
            <person name="Liu J."/>
            <person name="Shao H."/>
            <person name="Ye R."/>
            <person name="Li L."/>
            <person name="Wei W."/>
            <person name="Wang X."/>
            <person name="Wang C."/>
            <person name="Yang T."/>
            <person name="Huo Q."/>
            <person name="Li W."/>
            <person name="Guo W."/>
            <person name="Chen H."/>
            <person name="Zhou L."/>
            <person name="Ni X."/>
            <person name="Tian J."/>
            <person name="Zhou Y."/>
            <person name="Sheng Y."/>
            <person name="Liu T."/>
            <person name="Pan Y."/>
            <person name="Xia L."/>
            <person name="Li J."/>
            <person name="Zhao F."/>
            <person name="Cao W."/>
        </authorList>
    </citation>
    <scope>NUCLEOTIDE SEQUENCE</scope>
    <source>
        <strain evidence="1">Hyas-2018</strain>
    </source>
</reference>
<proteinExistence type="predicted"/>
<organism evidence="1 2">
    <name type="scientific">Hyalomma asiaticum</name>
    <name type="common">Tick</name>
    <dbReference type="NCBI Taxonomy" id="266040"/>
    <lineage>
        <taxon>Eukaryota</taxon>
        <taxon>Metazoa</taxon>
        <taxon>Ecdysozoa</taxon>
        <taxon>Arthropoda</taxon>
        <taxon>Chelicerata</taxon>
        <taxon>Arachnida</taxon>
        <taxon>Acari</taxon>
        <taxon>Parasitiformes</taxon>
        <taxon>Ixodida</taxon>
        <taxon>Ixodoidea</taxon>
        <taxon>Ixodidae</taxon>
        <taxon>Hyalomminae</taxon>
        <taxon>Hyalomma</taxon>
    </lineage>
</organism>
<evidence type="ECO:0000313" key="2">
    <source>
        <dbReference type="Proteomes" id="UP000821845"/>
    </source>
</evidence>
<gene>
    <name evidence="1" type="ORF">HPB50_004484</name>
</gene>
<evidence type="ECO:0000313" key="1">
    <source>
        <dbReference type="EMBL" id="KAH6921741.1"/>
    </source>
</evidence>
<keyword evidence="2" id="KW-1185">Reference proteome</keyword>
<sequence>MIAPAAIEFGIRELAFCVVFVVAVLYTTFEGPKPTLIVSDPDLVKLVLVKHFQELPDRRHVKFHDPILDNMLTMLPLERWRKIRPAASPAFTTGKLRKVSILGLDSGRVLCTRIPVDRLPLDHI</sequence>
<name>A0ACB7RJE1_HYAAI</name>
<comment type="caution">
    <text evidence="1">The sequence shown here is derived from an EMBL/GenBank/DDBJ whole genome shotgun (WGS) entry which is preliminary data.</text>
</comment>
<dbReference type="Proteomes" id="UP000821845">
    <property type="component" value="Chromosome 9"/>
</dbReference>
<accession>A0ACB7RJE1</accession>
<dbReference type="EMBL" id="CM023489">
    <property type="protein sequence ID" value="KAH6921741.1"/>
    <property type="molecule type" value="Genomic_DNA"/>
</dbReference>